<evidence type="ECO:0000256" key="1">
    <source>
        <dbReference type="SAM" id="Phobius"/>
    </source>
</evidence>
<dbReference type="PANTHER" id="PTHR35043">
    <property type="entry name" value="TRANSCRIPTION FACTOR DOMAIN-CONTAINING PROTEIN"/>
    <property type="match status" value="1"/>
</dbReference>
<organism evidence="3 4">
    <name type="scientific">Suillus luteus UH-Slu-Lm8-n1</name>
    <dbReference type="NCBI Taxonomy" id="930992"/>
    <lineage>
        <taxon>Eukaryota</taxon>
        <taxon>Fungi</taxon>
        <taxon>Dikarya</taxon>
        <taxon>Basidiomycota</taxon>
        <taxon>Agaricomycotina</taxon>
        <taxon>Agaricomycetes</taxon>
        <taxon>Agaricomycetidae</taxon>
        <taxon>Boletales</taxon>
        <taxon>Suillineae</taxon>
        <taxon>Suillaceae</taxon>
        <taxon>Suillus</taxon>
    </lineage>
</organism>
<proteinExistence type="predicted"/>
<dbReference type="HOGENOM" id="CLU_022883_6_1_1"/>
<protein>
    <submittedName>
        <fullName evidence="3">Uncharacterized protein</fullName>
    </submittedName>
</protein>
<keyword evidence="1" id="KW-0812">Transmembrane</keyword>
<feature type="signal peptide" evidence="2">
    <location>
        <begin position="1"/>
        <end position="17"/>
    </location>
</feature>
<dbReference type="InParanoid" id="A0A0D0B778"/>
<reference evidence="4" key="2">
    <citation type="submission" date="2015-01" db="EMBL/GenBank/DDBJ databases">
        <title>Evolutionary Origins and Diversification of the Mycorrhizal Mutualists.</title>
        <authorList>
            <consortium name="DOE Joint Genome Institute"/>
            <consortium name="Mycorrhizal Genomics Consortium"/>
            <person name="Kohler A."/>
            <person name="Kuo A."/>
            <person name="Nagy L.G."/>
            <person name="Floudas D."/>
            <person name="Copeland A."/>
            <person name="Barry K.W."/>
            <person name="Cichocki N."/>
            <person name="Veneault-Fourrey C."/>
            <person name="LaButti K."/>
            <person name="Lindquist E.A."/>
            <person name="Lipzen A."/>
            <person name="Lundell T."/>
            <person name="Morin E."/>
            <person name="Murat C."/>
            <person name="Riley R."/>
            <person name="Ohm R."/>
            <person name="Sun H."/>
            <person name="Tunlid A."/>
            <person name="Henrissat B."/>
            <person name="Grigoriev I.V."/>
            <person name="Hibbett D.S."/>
            <person name="Martin F."/>
        </authorList>
    </citation>
    <scope>NUCLEOTIDE SEQUENCE [LARGE SCALE GENOMIC DNA]</scope>
    <source>
        <strain evidence="4">UH-Slu-Lm8-n1</strain>
    </source>
</reference>
<feature type="transmembrane region" description="Helical" evidence="1">
    <location>
        <begin position="358"/>
        <end position="382"/>
    </location>
</feature>
<keyword evidence="1" id="KW-0472">Membrane</keyword>
<dbReference type="PANTHER" id="PTHR35043:SF7">
    <property type="entry name" value="TRANSCRIPTION FACTOR DOMAIN-CONTAINING PROTEIN"/>
    <property type="match status" value="1"/>
</dbReference>
<evidence type="ECO:0000313" key="3">
    <source>
        <dbReference type="EMBL" id="KIK45674.1"/>
    </source>
</evidence>
<dbReference type="Proteomes" id="UP000054485">
    <property type="component" value="Unassembled WGS sequence"/>
</dbReference>
<dbReference type="EMBL" id="KN835169">
    <property type="protein sequence ID" value="KIK45674.1"/>
    <property type="molecule type" value="Genomic_DNA"/>
</dbReference>
<evidence type="ECO:0000313" key="4">
    <source>
        <dbReference type="Proteomes" id="UP000054485"/>
    </source>
</evidence>
<feature type="transmembrane region" description="Helical" evidence="1">
    <location>
        <begin position="44"/>
        <end position="63"/>
    </location>
</feature>
<dbReference type="OrthoDB" id="9451547at2759"/>
<feature type="transmembrane region" description="Helical" evidence="1">
    <location>
        <begin position="394"/>
        <end position="416"/>
    </location>
</feature>
<feature type="transmembrane region" description="Helical" evidence="1">
    <location>
        <begin position="327"/>
        <end position="346"/>
    </location>
</feature>
<gene>
    <name evidence="3" type="ORF">CY34DRAFT_77550</name>
</gene>
<feature type="chain" id="PRO_5002224493" evidence="2">
    <location>
        <begin position="18"/>
        <end position="438"/>
    </location>
</feature>
<evidence type="ECO:0000256" key="2">
    <source>
        <dbReference type="SAM" id="SignalP"/>
    </source>
</evidence>
<keyword evidence="2" id="KW-0732">Signal</keyword>
<feature type="transmembrane region" description="Helical" evidence="1">
    <location>
        <begin position="192"/>
        <end position="211"/>
    </location>
</feature>
<feature type="transmembrane region" description="Helical" evidence="1">
    <location>
        <begin position="75"/>
        <end position="100"/>
    </location>
</feature>
<name>A0A0D0B778_9AGAM</name>
<feature type="transmembrane region" description="Helical" evidence="1">
    <location>
        <begin position="217"/>
        <end position="240"/>
    </location>
</feature>
<feature type="transmembrane region" description="Helical" evidence="1">
    <location>
        <begin position="6"/>
        <end position="32"/>
    </location>
</feature>
<sequence>MTLLPYAVLLYIPFVYASLSSLNGTIATTFNVSDSPPSCGTRTLWSVIWSCAATLFACTWTAIHPNIPGMDEGKVIVFCRRLCIMIMALVAPELMITWAANQFLSARDTAKAFNDAFGAQPHQARSDNPDIGENWTVTQGFFTWMGGFMLHFDDKSRATLRPDELLRFVREGSVDVPVIIEADIKDRSKGDALSKGIAILQLAWFVLQLVARYAQNLPITLLEIDTLAVAALTCITYGFWWKKPKDVGRPHAIYWKATTSPPRKLAYDKINPMFSRKDCSHYFTSCVYPILTLMGAATFNSSRAVRSRRVPSVGGYDEDSAGRHRTTILLIGCCSGAVFGAIHCLGWNDAFQGRTEQLLWRVASLEIVLTPVAILMLSYFLWADDSEGEVVASVGLVVGALIYMVARVTLIVLLLMSLRTLPPGVYDTVAWTKFIPHM</sequence>
<keyword evidence="1" id="KW-1133">Transmembrane helix</keyword>
<keyword evidence="4" id="KW-1185">Reference proteome</keyword>
<reference evidence="3 4" key="1">
    <citation type="submission" date="2014-04" db="EMBL/GenBank/DDBJ databases">
        <authorList>
            <consortium name="DOE Joint Genome Institute"/>
            <person name="Kuo A."/>
            <person name="Ruytinx J."/>
            <person name="Rineau F."/>
            <person name="Colpaert J."/>
            <person name="Kohler A."/>
            <person name="Nagy L.G."/>
            <person name="Floudas D."/>
            <person name="Copeland A."/>
            <person name="Barry K.W."/>
            <person name="Cichocki N."/>
            <person name="Veneault-Fourrey C."/>
            <person name="LaButti K."/>
            <person name="Lindquist E.A."/>
            <person name="Lipzen A."/>
            <person name="Lundell T."/>
            <person name="Morin E."/>
            <person name="Murat C."/>
            <person name="Sun H."/>
            <person name="Tunlid A."/>
            <person name="Henrissat B."/>
            <person name="Grigoriev I.V."/>
            <person name="Hibbett D.S."/>
            <person name="Martin F."/>
            <person name="Nordberg H.P."/>
            <person name="Cantor M.N."/>
            <person name="Hua S.X."/>
        </authorList>
    </citation>
    <scope>NUCLEOTIDE SEQUENCE [LARGE SCALE GENOMIC DNA]</scope>
    <source>
        <strain evidence="3 4">UH-Slu-Lm8-n1</strain>
    </source>
</reference>
<accession>A0A0D0B778</accession>
<dbReference type="AlphaFoldDB" id="A0A0D0B778"/>
<feature type="transmembrane region" description="Helical" evidence="1">
    <location>
        <begin position="279"/>
        <end position="299"/>
    </location>
</feature>
<dbReference type="STRING" id="930992.A0A0D0B778"/>